<organism evidence="2 3">
    <name type="scientific">Eucalyptus globulus</name>
    <name type="common">Tasmanian blue gum</name>
    <dbReference type="NCBI Taxonomy" id="34317"/>
    <lineage>
        <taxon>Eukaryota</taxon>
        <taxon>Viridiplantae</taxon>
        <taxon>Streptophyta</taxon>
        <taxon>Embryophyta</taxon>
        <taxon>Tracheophyta</taxon>
        <taxon>Spermatophyta</taxon>
        <taxon>Magnoliopsida</taxon>
        <taxon>eudicotyledons</taxon>
        <taxon>Gunneridae</taxon>
        <taxon>Pentapetalae</taxon>
        <taxon>rosids</taxon>
        <taxon>malvids</taxon>
        <taxon>Myrtales</taxon>
        <taxon>Myrtaceae</taxon>
        <taxon>Myrtoideae</taxon>
        <taxon>Eucalypteae</taxon>
        <taxon>Eucalyptus</taxon>
    </lineage>
</organism>
<feature type="signal peptide" evidence="1">
    <location>
        <begin position="1"/>
        <end position="31"/>
    </location>
</feature>
<dbReference type="InterPro" id="IPR009646">
    <property type="entry name" value="Root_cap"/>
</dbReference>
<evidence type="ECO:0008006" key="4">
    <source>
        <dbReference type="Google" id="ProtNLM"/>
    </source>
</evidence>
<protein>
    <recommendedName>
        <fullName evidence="4">Root cap</fullName>
    </recommendedName>
</protein>
<reference evidence="2 3" key="1">
    <citation type="submission" date="2024-11" db="EMBL/GenBank/DDBJ databases">
        <title>Chromosome-level genome assembly of Eucalyptus globulus Labill. provides insights into its genome evolution.</title>
        <authorList>
            <person name="Li X."/>
        </authorList>
    </citation>
    <scope>NUCLEOTIDE SEQUENCE [LARGE SCALE GENOMIC DNA]</scope>
    <source>
        <strain evidence="2">CL2024</strain>
        <tissue evidence="2">Fresh tender leaves</tissue>
    </source>
</reference>
<keyword evidence="1" id="KW-0732">Signal</keyword>
<dbReference type="AlphaFoldDB" id="A0ABD3KRB1"/>
<gene>
    <name evidence="2" type="ORF">ACJRO7_017398</name>
</gene>
<name>A0ABD3KRB1_EUCGL</name>
<comment type="caution">
    <text evidence="2">The sequence shown here is derived from an EMBL/GenBank/DDBJ whole genome shotgun (WGS) entry which is preliminary data.</text>
</comment>
<feature type="chain" id="PRO_5044745729" description="Root cap" evidence="1">
    <location>
        <begin position="32"/>
        <end position="355"/>
    </location>
</feature>
<dbReference type="Pfam" id="PF06830">
    <property type="entry name" value="Root_cap"/>
    <property type="match status" value="1"/>
</dbReference>
<proteinExistence type="predicted"/>
<keyword evidence="3" id="KW-1185">Reference proteome</keyword>
<dbReference type="EMBL" id="JBJKBG010000004">
    <property type="protein sequence ID" value="KAL3741912.1"/>
    <property type="molecule type" value="Genomic_DNA"/>
</dbReference>
<evidence type="ECO:0000256" key="1">
    <source>
        <dbReference type="SAM" id="SignalP"/>
    </source>
</evidence>
<dbReference type="Proteomes" id="UP001634007">
    <property type="component" value="Unassembled WGS sequence"/>
</dbReference>
<evidence type="ECO:0000313" key="3">
    <source>
        <dbReference type="Proteomes" id="UP001634007"/>
    </source>
</evidence>
<sequence>MEFASVSVRCSMSIAMFVLMMSASLEAMAEAGTTSSASLAKVKRERVTCNSRRSRCFMRYVTCPVECPQVKPKDPKAKACYLDCYTPKCEAVCRKRKPNCSGMGAACYDPRFVGGDNIVFYFHGRSEEHYALVSDTDLQVNARFIGLRPVGRSRDFTWIQALGLLFGPHTFTLEAARAETWSDDIDRLRFSYDGTSVTLPESPDSEWSSSGDEIKLERTASKNSVTLIVQEALELYVSVVPITEEDDRIHSYGIPRNDSFAHLEVQFRFFGLSPRVDGVLGRTYRADFENPAKPGVEMAVVGGEDRYRTSSLLSSDCAACVFAPGDDKEVSFLRQYAMLSCTSGVADGIGMVCRK</sequence>
<dbReference type="PANTHER" id="PTHR31656">
    <property type="entry name" value="ROOT CAP DOMAIN-CONTAINING PROTEIN"/>
    <property type="match status" value="1"/>
</dbReference>
<evidence type="ECO:0000313" key="2">
    <source>
        <dbReference type="EMBL" id="KAL3741912.1"/>
    </source>
</evidence>
<accession>A0ABD3KRB1</accession>